<proteinExistence type="predicted"/>
<dbReference type="Proteomes" id="UP000535838">
    <property type="component" value="Unassembled WGS sequence"/>
</dbReference>
<evidence type="ECO:0000256" key="2">
    <source>
        <dbReference type="SAM" id="Phobius"/>
    </source>
</evidence>
<feature type="transmembrane region" description="Helical" evidence="2">
    <location>
        <begin position="206"/>
        <end position="224"/>
    </location>
</feature>
<dbReference type="SUPFAM" id="SSF54001">
    <property type="entry name" value="Cysteine proteinases"/>
    <property type="match status" value="1"/>
</dbReference>
<dbReference type="AlphaFoldDB" id="A0A841T265"/>
<gene>
    <name evidence="4" type="ORF">H7B67_18720</name>
</gene>
<sequence length="748" mass="84478">MSIALAEARPKENVLWRRMVLERLHRIFALILVIQLIQPFQEYWWPETYRVIYWALAVYGASELVFSRMLWLRLAIQAAGAFGFTLAFARAEWQGWPQTRDWSVWRGFLTHNAEEMHPYIELALFALLACHALAHWAITKRRAVLVTIAAVTMLAAIDSFFPFELWRSIIWTVAAGLGWLVVLHLRMLREMHFDSWSSLAERPFELMLPALIVIGLLVALGILMPKAPSLLEDPYTLWMRAQDKEIPSFSGEGGTLITNSSVSSGGQSSSKSGYGRNDSQIGGGFQYDYSPVMQVVTNQKSYLRGETKAVYTGKGWSDRKGQSSQQVAAGGDEERKLPLEPELTDETGIRKVEQTITMVKKDRLSVLFAASSASNLVELESSRNAQLFWNPEERELRFQRPASVASYTVVSEVQELDEERLRTLSAGAGSDSLGAVYLQLPDALPQRVRDLARSVTTTATNDYDRLKQLEQYLSSTYPYTNTPDLSKQKSKDVVDAFLFEIQEGYCDYFSTAFVVMARSLGIPTRWVKGYTAGVNPSEDQQERYGGYIPDPNGAGSYTVRNSDAHSWAEAYFEGYGWVSFEPTAGFSIPLPVPERAPEEIDVPVVDASTTPEAQPEEQEDGWKLPTIVSVIAAAVVILFLAGWLVIRRRGGWRLAMRKLRHLGTTPNQRIVKEMESLVRFMQRRGFKRDKHETLRETFDSWGGRFQSLKPDLEGALAQFEWARYGSGQGEEAAYAEFSRTTERIRKAL</sequence>
<dbReference type="InterPro" id="IPR002931">
    <property type="entry name" value="Transglutaminase-like"/>
</dbReference>
<feature type="domain" description="Transglutaminase-like" evidence="3">
    <location>
        <begin position="498"/>
        <end position="584"/>
    </location>
</feature>
<feature type="transmembrane region" description="Helical" evidence="2">
    <location>
        <begin position="78"/>
        <end position="96"/>
    </location>
</feature>
<dbReference type="Pfam" id="PF11992">
    <property type="entry name" value="TgpA_N"/>
    <property type="match status" value="1"/>
</dbReference>
<dbReference type="Pfam" id="PF01841">
    <property type="entry name" value="Transglut_core"/>
    <property type="match status" value="1"/>
</dbReference>
<evidence type="ECO:0000256" key="1">
    <source>
        <dbReference type="SAM" id="MobiDB-lite"/>
    </source>
</evidence>
<organism evidence="4 5">
    <name type="scientific">Cohnella thailandensis</name>
    <dbReference type="NCBI Taxonomy" id="557557"/>
    <lineage>
        <taxon>Bacteria</taxon>
        <taxon>Bacillati</taxon>
        <taxon>Bacillota</taxon>
        <taxon>Bacilli</taxon>
        <taxon>Bacillales</taxon>
        <taxon>Paenibacillaceae</taxon>
        <taxon>Cohnella</taxon>
    </lineage>
</organism>
<dbReference type="InterPro" id="IPR021878">
    <property type="entry name" value="TgpA_N"/>
</dbReference>
<dbReference type="PANTHER" id="PTHR42736:SF1">
    <property type="entry name" value="PROTEIN-GLUTAMINE GAMMA-GLUTAMYLTRANSFERASE"/>
    <property type="match status" value="1"/>
</dbReference>
<feature type="transmembrane region" description="Helical" evidence="2">
    <location>
        <begin position="116"/>
        <end position="136"/>
    </location>
</feature>
<feature type="transmembrane region" description="Helical" evidence="2">
    <location>
        <begin position="624"/>
        <end position="646"/>
    </location>
</feature>
<keyword evidence="2" id="KW-1133">Transmembrane helix</keyword>
<dbReference type="PANTHER" id="PTHR42736">
    <property type="entry name" value="PROTEIN-GLUTAMINE GAMMA-GLUTAMYLTRANSFERASE"/>
    <property type="match status" value="1"/>
</dbReference>
<dbReference type="EMBL" id="JACJVQ010000017">
    <property type="protein sequence ID" value="MBB6636160.1"/>
    <property type="molecule type" value="Genomic_DNA"/>
</dbReference>
<comment type="caution">
    <text evidence="4">The sequence shown here is derived from an EMBL/GenBank/DDBJ whole genome shotgun (WGS) entry which is preliminary data.</text>
</comment>
<dbReference type="RefSeq" id="WP_185121386.1">
    <property type="nucleotide sequence ID" value="NZ_JACJVQ010000017.1"/>
</dbReference>
<dbReference type="InterPro" id="IPR038765">
    <property type="entry name" value="Papain-like_cys_pep_sf"/>
</dbReference>
<evidence type="ECO:0000259" key="3">
    <source>
        <dbReference type="SMART" id="SM00460"/>
    </source>
</evidence>
<dbReference type="SMART" id="SM00460">
    <property type="entry name" value="TGc"/>
    <property type="match status" value="1"/>
</dbReference>
<feature type="transmembrane region" description="Helical" evidence="2">
    <location>
        <begin position="143"/>
        <end position="163"/>
    </location>
</feature>
<keyword evidence="2" id="KW-0812">Transmembrane</keyword>
<evidence type="ECO:0000313" key="4">
    <source>
        <dbReference type="EMBL" id="MBB6636160.1"/>
    </source>
</evidence>
<protein>
    <recommendedName>
        <fullName evidence="3">Transglutaminase-like domain-containing protein</fullName>
    </recommendedName>
</protein>
<dbReference type="InterPro" id="IPR052901">
    <property type="entry name" value="Bact_TGase-like"/>
</dbReference>
<keyword evidence="2" id="KW-0472">Membrane</keyword>
<keyword evidence="5" id="KW-1185">Reference proteome</keyword>
<evidence type="ECO:0000313" key="5">
    <source>
        <dbReference type="Proteomes" id="UP000535838"/>
    </source>
</evidence>
<feature type="transmembrane region" description="Helical" evidence="2">
    <location>
        <begin position="169"/>
        <end position="185"/>
    </location>
</feature>
<name>A0A841T265_9BACL</name>
<accession>A0A841T265</accession>
<reference evidence="4 5" key="1">
    <citation type="submission" date="2020-08" db="EMBL/GenBank/DDBJ databases">
        <title>Cohnella phylogeny.</title>
        <authorList>
            <person name="Dunlap C."/>
        </authorList>
    </citation>
    <scope>NUCLEOTIDE SEQUENCE [LARGE SCALE GENOMIC DNA]</scope>
    <source>
        <strain evidence="4 5">DSM 25241</strain>
    </source>
</reference>
<dbReference type="Gene3D" id="3.10.620.30">
    <property type="match status" value="1"/>
</dbReference>
<feature type="region of interest" description="Disordered" evidence="1">
    <location>
        <begin position="313"/>
        <end position="335"/>
    </location>
</feature>